<dbReference type="SMART" id="SM00847">
    <property type="entry name" value="HA2"/>
    <property type="match status" value="1"/>
</dbReference>
<evidence type="ECO:0000256" key="1">
    <source>
        <dbReference type="ARBA" id="ARBA00012552"/>
    </source>
</evidence>
<dbReference type="InterPro" id="IPR002464">
    <property type="entry name" value="DNA/RNA_helicase_DEAH_CS"/>
</dbReference>
<dbReference type="GO" id="GO:0005524">
    <property type="term" value="F:ATP binding"/>
    <property type="evidence" value="ECO:0007669"/>
    <property type="project" value="UniProtKB-KW"/>
</dbReference>
<dbReference type="CDD" id="cd18791">
    <property type="entry name" value="SF2_C_RHA"/>
    <property type="match status" value="1"/>
</dbReference>
<gene>
    <name evidence="8" type="ORF">PDIGIT_LOCUS6343</name>
</gene>
<protein>
    <recommendedName>
        <fullName evidence="1">RNA helicase</fullName>
        <ecNumber evidence="1">3.6.4.13</ecNumber>
    </recommendedName>
</protein>
<dbReference type="CDD" id="cd17917">
    <property type="entry name" value="DEXHc_RHA-like"/>
    <property type="match status" value="1"/>
</dbReference>
<dbReference type="PANTHER" id="PTHR18934">
    <property type="entry name" value="ATP-DEPENDENT RNA HELICASE"/>
    <property type="match status" value="1"/>
</dbReference>
<evidence type="ECO:0000256" key="2">
    <source>
        <dbReference type="ARBA" id="ARBA00022741"/>
    </source>
</evidence>
<dbReference type="InterPro" id="IPR048333">
    <property type="entry name" value="HA2_WH"/>
</dbReference>
<dbReference type="OrthoDB" id="5600252at2759"/>
<evidence type="ECO:0000259" key="7">
    <source>
        <dbReference type="PROSITE" id="PS51194"/>
    </source>
</evidence>
<keyword evidence="9" id="KW-1185">Reference proteome</keyword>
<sequence>MRAALLASLRPCIPSLGRPLFQNPTVCLLLRRQFHHNGPRLSMKLKNGRGGAAKQSKNTQKTRHRHGAFVHVSTVGNKPVQGKKHSHKGKTKSSAQARSPIANGPIITKDYIEKDIGLPVQGEYPNAPEELLNMIELDTRVLKQTSLKKLFKSQLQVGEIRVTENKGNRENPLRTQLSTRTYDDKRIVVYGDGKTERESWYHCFLHLIARLHKEHYLMDFYKPTIPCLNRALQSDPKVAVFEYAARFLLVPTITSKPIDPEIKKTVLRQGKIASFANFQSTIELPELGISAVGVGKTPYIAGVAASTRFLELVKERGKDGATDDQSLQKAKFLDTSIMPSFRNFWPRMRGQLTVRYEPFNEPNGDRQLYVGTATIDDRSSEQIMSQDSKTAENLALLTLLVTIGKERPQILSSFETALQQEGGKVMVPISPVMIDMSNEVATTMADATIIGRSVPRSAEQSTMHDRTESPVRPIRRYGNHTRRNQALQEAIETYQASPNTETIRRKREELPINQYRAEILDMVTGNAFTVVVGATGSGKTTQVPQMFLEAASKAGKGAACNVICTQPRRIAATSVARRVADERAEKVGDAVGFIVRGAGQPPRSDGSILFCTAGTLLQQLKSNAEHVFDTTSHILLDEVHERDSILDYLLIVLKQTLKDRVASNKPVPKIVLMSATMNTELFSKYFGATGGDGKIIPCPSINVPGRLFPVKNRYLREIEEGLKSAFGRDEQMLSKLFSETDTDKYLHRELRPESLESGSKAASDEYNYDPDDSLVPIGLVAATVAHVAKTTSEGAILVFLPGQQEILATQLLLTRNRILDVDFKDQSRYKLFVLHSSTSAEDQASVFEPVPEGCRKIILSTNIAETSVTIPDVQHVVDSGKHREIQYNPIDRITALKTAWISKANARQRAGRAGRVQNGNYYGLYTEERLERMKVSSTAELLRSDLESICLDVKAQGFGDSVEEFLSKAIEPPSPTNIRSALAGLRSLEAITQTEELTPLGRLLSTLPVQPALGKMIVLGIIFRCLDSCIILGALSESRNIFMKPSGSRSAWKESHKRWLGNSQSEHIAQIRAFKYLRQYSEQHSPEATRRHAYEEFLSVAAFDQIQRTIADIENILVQNQLIPPSAKYRNRVASYGQVDQLNDRSGNLQLIKALALVGLAPNLAVPYRRRWFRTATSDNVLVHPKSILVDKRGDVDCVGAAVTFTTLAGGDDGALSMREVTEVPPTTALMFGGRVDKVGSWGDLLQIRGWLKFGLGSRQDATLVFKFRQVLDHVLSNAFQEMATRSQQSRSSSREFRSIQAPLQPQEESETSRLREEFTREVVAVLDLVEHRSMRRPRDVQPSETSPTSRAPQRPDAPRQSGLRQRSRSAGPQSLRQMGTKLFDE</sequence>
<comment type="caution">
    <text evidence="8">The sequence shown here is derived from an EMBL/GenBank/DDBJ whole genome shotgun (WGS) entry which is preliminary data.</text>
</comment>
<dbReference type="Pfam" id="PF04408">
    <property type="entry name" value="WHD_HA2"/>
    <property type="match status" value="1"/>
</dbReference>
<feature type="compositionally biased region" description="Basic residues" evidence="5">
    <location>
        <begin position="81"/>
        <end position="91"/>
    </location>
</feature>
<keyword evidence="2" id="KW-0547">Nucleotide-binding</keyword>
<dbReference type="Pfam" id="PF00270">
    <property type="entry name" value="DEAD"/>
    <property type="match status" value="1"/>
</dbReference>
<evidence type="ECO:0000313" key="8">
    <source>
        <dbReference type="EMBL" id="CAI6333305.1"/>
    </source>
</evidence>
<dbReference type="PROSITE" id="PS51192">
    <property type="entry name" value="HELICASE_ATP_BIND_1"/>
    <property type="match status" value="1"/>
</dbReference>
<dbReference type="Gene3D" id="3.40.50.300">
    <property type="entry name" value="P-loop containing nucleotide triphosphate hydrolases"/>
    <property type="match status" value="2"/>
</dbReference>
<dbReference type="EMBL" id="CAOQHR010000004">
    <property type="protein sequence ID" value="CAI6333305.1"/>
    <property type="molecule type" value="Genomic_DNA"/>
</dbReference>
<dbReference type="Pfam" id="PF21010">
    <property type="entry name" value="HA2_C"/>
    <property type="match status" value="1"/>
</dbReference>
<dbReference type="Pfam" id="PF00271">
    <property type="entry name" value="Helicase_C"/>
    <property type="match status" value="1"/>
</dbReference>
<feature type="domain" description="Helicase ATP-binding" evidence="6">
    <location>
        <begin position="520"/>
        <end position="695"/>
    </location>
</feature>
<dbReference type="SUPFAM" id="SSF52540">
    <property type="entry name" value="P-loop containing nucleoside triphosphate hydrolases"/>
    <property type="match status" value="1"/>
</dbReference>
<dbReference type="GO" id="GO:0003723">
    <property type="term" value="F:RNA binding"/>
    <property type="evidence" value="ECO:0007669"/>
    <property type="project" value="TreeGrafter"/>
</dbReference>
<dbReference type="PROSITE" id="PS00690">
    <property type="entry name" value="DEAH_ATP_HELICASE"/>
    <property type="match status" value="1"/>
</dbReference>
<feature type="domain" description="Helicase C-terminal" evidence="7">
    <location>
        <begin position="782"/>
        <end position="957"/>
    </location>
</feature>
<dbReference type="Proteomes" id="UP001152607">
    <property type="component" value="Unassembled WGS sequence"/>
</dbReference>
<dbReference type="GO" id="GO:0016787">
    <property type="term" value="F:hydrolase activity"/>
    <property type="evidence" value="ECO:0007669"/>
    <property type="project" value="UniProtKB-KW"/>
</dbReference>
<dbReference type="InterPro" id="IPR014001">
    <property type="entry name" value="Helicase_ATP-bd"/>
</dbReference>
<organism evidence="8 9">
    <name type="scientific">Periconia digitata</name>
    <dbReference type="NCBI Taxonomy" id="1303443"/>
    <lineage>
        <taxon>Eukaryota</taxon>
        <taxon>Fungi</taxon>
        <taxon>Dikarya</taxon>
        <taxon>Ascomycota</taxon>
        <taxon>Pezizomycotina</taxon>
        <taxon>Dothideomycetes</taxon>
        <taxon>Pleosporomycetidae</taxon>
        <taxon>Pleosporales</taxon>
        <taxon>Massarineae</taxon>
        <taxon>Periconiaceae</taxon>
        <taxon>Periconia</taxon>
    </lineage>
</organism>
<evidence type="ECO:0000259" key="6">
    <source>
        <dbReference type="PROSITE" id="PS51192"/>
    </source>
</evidence>
<name>A0A9W4XLV6_9PLEO</name>
<dbReference type="InterPro" id="IPR001650">
    <property type="entry name" value="Helicase_C-like"/>
</dbReference>
<proteinExistence type="predicted"/>
<evidence type="ECO:0000256" key="5">
    <source>
        <dbReference type="SAM" id="MobiDB-lite"/>
    </source>
</evidence>
<dbReference type="GO" id="GO:0003724">
    <property type="term" value="F:RNA helicase activity"/>
    <property type="evidence" value="ECO:0007669"/>
    <property type="project" value="UniProtKB-EC"/>
</dbReference>
<accession>A0A9W4XLV6</accession>
<evidence type="ECO:0000313" key="9">
    <source>
        <dbReference type="Proteomes" id="UP001152607"/>
    </source>
</evidence>
<dbReference type="InterPro" id="IPR011545">
    <property type="entry name" value="DEAD/DEAH_box_helicase_dom"/>
</dbReference>
<dbReference type="Gene3D" id="1.20.120.1080">
    <property type="match status" value="1"/>
</dbReference>
<dbReference type="PROSITE" id="PS51194">
    <property type="entry name" value="HELICASE_CTER"/>
    <property type="match status" value="1"/>
</dbReference>
<dbReference type="InterPro" id="IPR027417">
    <property type="entry name" value="P-loop_NTPase"/>
</dbReference>
<dbReference type="EC" id="3.6.4.13" evidence="1"/>
<feature type="region of interest" description="Disordered" evidence="5">
    <location>
        <begin position="1284"/>
        <end position="1316"/>
    </location>
</feature>
<feature type="compositionally biased region" description="Polar residues" evidence="5">
    <location>
        <begin position="1363"/>
        <end position="1378"/>
    </location>
</feature>
<keyword evidence="3" id="KW-0378">Hydrolase</keyword>
<dbReference type="GO" id="GO:1990904">
    <property type="term" value="C:ribonucleoprotein complex"/>
    <property type="evidence" value="ECO:0007669"/>
    <property type="project" value="UniProtKB-ARBA"/>
</dbReference>
<dbReference type="SMART" id="SM00490">
    <property type="entry name" value="HELICc"/>
    <property type="match status" value="1"/>
</dbReference>
<evidence type="ECO:0000256" key="3">
    <source>
        <dbReference type="ARBA" id="ARBA00022801"/>
    </source>
</evidence>
<evidence type="ECO:0000256" key="4">
    <source>
        <dbReference type="ARBA" id="ARBA00022840"/>
    </source>
</evidence>
<feature type="region of interest" description="Disordered" evidence="5">
    <location>
        <begin position="1334"/>
        <end position="1386"/>
    </location>
</feature>
<feature type="compositionally biased region" description="Polar residues" evidence="5">
    <location>
        <begin position="1343"/>
        <end position="1352"/>
    </location>
</feature>
<reference evidence="8" key="1">
    <citation type="submission" date="2023-01" db="EMBL/GenBank/DDBJ databases">
        <authorList>
            <person name="Van Ghelder C."/>
            <person name="Rancurel C."/>
        </authorList>
    </citation>
    <scope>NUCLEOTIDE SEQUENCE</scope>
    <source>
        <strain evidence="8">CNCM I-4278</strain>
    </source>
</reference>
<feature type="region of interest" description="Disordered" evidence="5">
    <location>
        <begin position="41"/>
        <end position="100"/>
    </location>
</feature>
<dbReference type="SMART" id="SM00487">
    <property type="entry name" value="DEXDc"/>
    <property type="match status" value="1"/>
</dbReference>
<dbReference type="InterPro" id="IPR007502">
    <property type="entry name" value="Helicase-assoc_dom"/>
</dbReference>
<dbReference type="PANTHER" id="PTHR18934:SF203">
    <property type="entry name" value="ATP-DEPENDENT RNA HELICASE A"/>
    <property type="match status" value="1"/>
</dbReference>
<keyword evidence="4" id="KW-0067">ATP-binding</keyword>